<gene>
    <name evidence="2" type="ORF">JQX08_21865</name>
</gene>
<dbReference type="PANTHER" id="PTHR13832">
    <property type="entry name" value="PROTEIN PHOSPHATASE 2C"/>
    <property type="match status" value="1"/>
</dbReference>
<dbReference type="CDD" id="cd00143">
    <property type="entry name" value="PP2Cc"/>
    <property type="match status" value="1"/>
</dbReference>
<dbReference type="InterPro" id="IPR001932">
    <property type="entry name" value="PPM-type_phosphatase-like_dom"/>
</dbReference>
<dbReference type="SMART" id="SM00332">
    <property type="entry name" value="PP2Cc"/>
    <property type="match status" value="1"/>
</dbReference>
<keyword evidence="3" id="KW-1185">Reference proteome</keyword>
<dbReference type="InterPro" id="IPR015655">
    <property type="entry name" value="PP2C"/>
</dbReference>
<dbReference type="SMART" id="SM00331">
    <property type="entry name" value="PP2C_SIG"/>
    <property type="match status" value="1"/>
</dbReference>
<dbReference type="RefSeq" id="WP_205350566.1">
    <property type="nucleotide sequence ID" value="NZ_JAFEUP010000007.1"/>
</dbReference>
<protein>
    <submittedName>
        <fullName evidence="2">Serine/threonine-protein phosphatase</fullName>
    </submittedName>
</protein>
<dbReference type="EMBL" id="JAFEUP010000007">
    <property type="protein sequence ID" value="MBM7063375.1"/>
    <property type="molecule type" value="Genomic_DNA"/>
</dbReference>
<accession>A0ABS2IKW9</accession>
<name>A0ABS2IKW9_9GAMM</name>
<dbReference type="Pfam" id="PF13672">
    <property type="entry name" value="PP2C_2"/>
    <property type="match status" value="1"/>
</dbReference>
<feature type="domain" description="PPM-type phosphatase" evidence="1">
    <location>
        <begin position="6"/>
        <end position="240"/>
    </location>
</feature>
<comment type="caution">
    <text evidence="2">The sequence shown here is derived from an EMBL/GenBank/DDBJ whole genome shotgun (WGS) entry which is preliminary data.</text>
</comment>
<evidence type="ECO:0000313" key="3">
    <source>
        <dbReference type="Proteomes" id="UP000717995"/>
    </source>
</evidence>
<dbReference type="Gene3D" id="3.60.40.10">
    <property type="entry name" value="PPM-type phosphatase domain"/>
    <property type="match status" value="1"/>
</dbReference>
<sequence length="240" mass="26018">MNGLWRSSARTAVGNVRHRNEDAVLDRPEHGVWAVADGLGGHQQGDLASRLVVEHLAVLPHCADLDERVSRAQDCLQRLNRHLTQELTLSAGQQPAVIGSTVVALFADAGRGICLWAGDSRCYLRRNGHLYQLSKDHSLAQQLVDQQQLSASAAADYPGAGGLLRAIGATPELQLERCEFAIYPGDALLLCSDGLYQELTQYELSAALQQPTPQQAVRLMFDAVLAGEARDNIGAVVIHR</sequence>
<organism evidence="2 3">
    <name type="scientific">Zestomonas insulae</name>
    <dbReference type="NCBI Taxonomy" id="2809017"/>
    <lineage>
        <taxon>Bacteria</taxon>
        <taxon>Pseudomonadati</taxon>
        <taxon>Pseudomonadota</taxon>
        <taxon>Gammaproteobacteria</taxon>
        <taxon>Pseudomonadales</taxon>
        <taxon>Pseudomonadaceae</taxon>
        <taxon>Zestomonas</taxon>
    </lineage>
</organism>
<dbReference type="PROSITE" id="PS51746">
    <property type="entry name" value="PPM_2"/>
    <property type="match status" value="1"/>
</dbReference>
<proteinExistence type="predicted"/>
<dbReference type="PANTHER" id="PTHR13832:SF827">
    <property type="entry name" value="PROTEIN PHOSPHATASE 1L"/>
    <property type="match status" value="1"/>
</dbReference>
<dbReference type="Proteomes" id="UP000717995">
    <property type="component" value="Unassembled WGS sequence"/>
</dbReference>
<reference evidence="2 3" key="1">
    <citation type="submission" date="2021-02" db="EMBL/GenBank/DDBJ databases">
        <authorList>
            <person name="Lee D.-H."/>
        </authorList>
    </citation>
    <scope>NUCLEOTIDE SEQUENCE [LARGE SCALE GENOMIC DNA]</scope>
    <source>
        <strain evidence="2 3">UL073</strain>
    </source>
</reference>
<dbReference type="SUPFAM" id="SSF81606">
    <property type="entry name" value="PP2C-like"/>
    <property type="match status" value="1"/>
</dbReference>
<evidence type="ECO:0000259" key="1">
    <source>
        <dbReference type="PROSITE" id="PS51746"/>
    </source>
</evidence>
<dbReference type="InterPro" id="IPR036457">
    <property type="entry name" value="PPM-type-like_dom_sf"/>
</dbReference>
<evidence type="ECO:0000313" key="2">
    <source>
        <dbReference type="EMBL" id="MBM7063375.1"/>
    </source>
</evidence>